<dbReference type="GO" id="GO:0043065">
    <property type="term" value="P:positive regulation of apoptotic process"/>
    <property type="evidence" value="ECO:0007669"/>
    <property type="project" value="TreeGrafter"/>
</dbReference>
<keyword evidence="4" id="KW-0418">Kinase</keyword>
<gene>
    <name evidence="8" type="ORF">FBUS_11594</name>
</gene>
<dbReference type="AlphaFoldDB" id="A0A8E0VGT5"/>
<evidence type="ECO:0000256" key="5">
    <source>
        <dbReference type="ARBA" id="ARBA00022840"/>
    </source>
</evidence>
<evidence type="ECO:0000313" key="9">
    <source>
        <dbReference type="Proteomes" id="UP000728185"/>
    </source>
</evidence>
<proteinExistence type="predicted"/>
<feature type="region of interest" description="Disordered" evidence="6">
    <location>
        <begin position="100"/>
        <end position="132"/>
    </location>
</feature>
<evidence type="ECO:0000256" key="4">
    <source>
        <dbReference type="ARBA" id="ARBA00022777"/>
    </source>
</evidence>
<keyword evidence="3" id="KW-0547">Nucleotide-binding</keyword>
<dbReference type="Gene3D" id="1.10.510.10">
    <property type="entry name" value="Transferase(Phosphotransferase) domain 1"/>
    <property type="match status" value="1"/>
</dbReference>
<feature type="domain" description="Protein kinase" evidence="7">
    <location>
        <begin position="13"/>
        <end position="86"/>
    </location>
</feature>
<keyword evidence="1" id="KW-0723">Serine/threonine-protein kinase</keyword>
<evidence type="ECO:0000259" key="7">
    <source>
        <dbReference type="Pfam" id="PF00069"/>
    </source>
</evidence>
<keyword evidence="5" id="KW-0067">ATP-binding</keyword>
<dbReference type="PANTHER" id="PTHR24342">
    <property type="entry name" value="SERINE/THREONINE-PROTEIN KINASE 17"/>
    <property type="match status" value="1"/>
</dbReference>
<dbReference type="InterPro" id="IPR011009">
    <property type="entry name" value="Kinase-like_dom_sf"/>
</dbReference>
<evidence type="ECO:0000313" key="8">
    <source>
        <dbReference type="EMBL" id="KAA0192906.1"/>
    </source>
</evidence>
<evidence type="ECO:0000256" key="1">
    <source>
        <dbReference type="ARBA" id="ARBA00022527"/>
    </source>
</evidence>
<dbReference type="SUPFAM" id="SSF56112">
    <property type="entry name" value="Protein kinase-like (PK-like)"/>
    <property type="match status" value="1"/>
</dbReference>
<dbReference type="PANTHER" id="PTHR24342:SF12">
    <property type="entry name" value="DEATH-ASSOCIATED PROTEIN KINASE RELATED"/>
    <property type="match status" value="1"/>
</dbReference>
<dbReference type="GO" id="GO:0004674">
    <property type="term" value="F:protein serine/threonine kinase activity"/>
    <property type="evidence" value="ECO:0007669"/>
    <property type="project" value="UniProtKB-KW"/>
</dbReference>
<keyword evidence="2" id="KW-0808">Transferase</keyword>
<accession>A0A8E0VGT5</accession>
<protein>
    <recommendedName>
        <fullName evidence="7">Protein kinase domain-containing protein</fullName>
    </recommendedName>
</protein>
<dbReference type="GO" id="GO:0005634">
    <property type="term" value="C:nucleus"/>
    <property type="evidence" value="ECO:0007669"/>
    <property type="project" value="TreeGrafter"/>
</dbReference>
<keyword evidence="9" id="KW-1185">Reference proteome</keyword>
<feature type="compositionally biased region" description="Basic and acidic residues" evidence="6">
    <location>
        <begin position="121"/>
        <end position="132"/>
    </location>
</feature>
<reference evidence="8" key="1">
    <citation type="submission" date="2019-05" db="EMBL/GenBank/DDBJ databases">
        <title>Annotation for the trematode Fasciolopsis buski.</title>
        <authorList>
            <person name="Choi Y.-J."/>
        </authorList>
    </citation>
    <scope>NUCLEOTIDE SEQUENCE</scope>
    <source>
        <strain evidence="8">HT</strain>
        <tissue evidence="8">Whole worm</tissue>
    </source>
</reference>
<dbReference type="Proteomes" id="UP000728185">
    <property type="component" value="Unassembled WGS sequence"/>
</dbReference>
<evidence type="ECO:0000256" key="6">
    <source>
        <dbReference type="SAM" id="MobiDB-lite"/>
    </source>
</evidence>
<sequence>MLIRIFPSAFPRSVGAVTYYLLTSVSPFWAPTKEQTFENVCLQRVSYPDDLFSDVPREAIEFIQKLLVKDPGLRPSAVDCLADPWFQSGITQSLPFVELQNPGSSETMDTPVNSDSCPEQSRVDLDRSIGEC</sequence>
<dbReference type="Pfam" id="PF00069">
    <property type="entry name" value="Pkinase"/>
    <property type="match status" value="1"/>
</dbReference>
<organism evidence="8 9">
    <name type="scientific">Fasciolopsis buskii</name>
    <dbReference type="NCBI Taxonomy" id="27845"/>
    <lineage>
        <taxon>Eukaryota</taxon>
        <taxon>Metazoa</taxon>
        <taxon>Spiralia</taxon>
        <taxon>Lophotrochozoa</taxon>
        <taxon>Platyhelminthes</taxon>
        <taxon>Trematoda</taxon>
        <taxon>Digenea</taxon>
        <taxon>Plagiorchiida</taxon>
        <taxon>Echinostomata</taxon>
        <taxon>Echinostomatoidea</taxon>
        <taxon>Fasciolidae</taxon>
        <taxon>Fasciolopsis</taxon>
    </lineage>
</organism>
<evidence type="ECO:0000256" key="2">
    <source>
        <dbReference type="ARBA" id="ARBA00022679"/>
    </source>
</evidence>
<comment type="caution">
    <text evidence="8">The sequence shown here is derived from an EMBL/GenBank/DDBJ whole genome shotgun (WGS) entry which is preliminary data.</text>
</comment>
<dbReference type="GO" id="GO:0035556">
    <property type="term" value="P:intracellular signal transduction"/>
    <property type="evidence" value="ECO:0007669"/>
    <property type="project" value="TreeGrafter"/>
</dbReference>
<dbReference type="OrthoDB" id="504170at2759"/>
<evidence type="ECO:0000256" key="3">
    <source>
        <dbReference type="ARBA" id="ARBA00022741"/>
    </source>
</evidence>
<dbReference type="InterPro" id="IPR000719">
    <property type="entry name" value="Prot_kinase_dom"/>
</dbReference>
<feature type="compositionally biased region" description="Polar residues" evidence="6">
    <location>
        <begin position="101"/>
        <end position="119"/>
    </location>
</feature>
<dbReference type="EMBL" id="LUCM01005366">
    <property type="protein sequence ID" value="KAA0192906.1"/>
    <property type="molecule type" value="Genomic_DNA"/>
</dbReference>
<dbReference type="GO" id="GO:0005524">
    <property type="term" value="F:ATP binding"/>
    <property type="evidence" value="ECO:0007669"/>
    <property type="project" value="UniProtKB-KW"/>
</dbReference>
<name>A0A8E0VGT5_9TREM</name>